<proteinExistence type="predicted"/>
<organism evidence="1 2">
    <name type="scientific">Candidatus Nitrosarchaeum limnium BG20</name>
    <dbReference type="NCBI Taxonomy" id="859192"/>
    <lineage>
        <taxon>Archaea</taxon>
        <taxon>Nitrososphaerota</taxon>
        <taxon>Nitrososphaeria</taxon>
        <taxon>Nitrosopumilales</taxon>
        <taxon>Nitrosopumilaceae</taxon>
        <taxon>Nitrosarchaeum</taxon>
    </lineage>
</organism>
<protein>
    <submittedName>
        <fullName evidence="1">Uncharacterized protein</fullName>
    </submittedName>
</protein>
<dbReference type="EMBL" id="AHJG01000117">
    <property type="protein sequence ID" value="EPA05985.1"/>
    <property type="molecule type" value="Genomic_DNA"/>
</dbReference>
<evidence type="ECO:0000313" key="1">
    <source>
        <dbReference type="EMBL" id="EPA05985.1"/>
    </source>
</evidence>
<accession>S2E432</accession>
<sequence>MKMSLVAIIGVAVLVVSTIGFGATLSTNPGASTESVQVTIRQFQLQEETLLPLHGLRK</sequence>
<comment type="caution">
    <text evidence="1">The sequence shown here is derived from an EMBL/GenBank/DDBJ whole genome shotgun (WGS) entry which is preliminary data.</text>
</comment>
<evidence type="ECO:0000313" key="2">
    <source>
        <dbReference type="Proteomes" id="UP000014065"/>
    </source>
</evidence>
<name>S2E432_9ARCH</name>
<reference evidence="1 2" key="1">
    <citation type="journal article" date="2012" name="J. Bacteriol.">
        <title>Genome Sequence of "Candidatus Nitrosoarchaeum limnia" BG20, a Low-Salinity Ammonia-Oxidizing Archaeon from the San Francisco Bay Estuary.</title>
        <authorList>
            <person name="Mosier A.C."/>
            <person name="Allen E.E."/>
            <person name="Kim M."/>
            <person name="Ferriera S."/>
            <person name="Francis C.A."/>
        </authorList>
    </citation>
    <scope>NUCLEOTIDE SEQUENCE [LARGE SCALE GENOMIC DNA]</scope>
    <source>
        <strain evidence="1 2">BG20</strain>
    </source>
</reference>
<gene>
    <name evidence="1" type="ORF">BG20_I1483</name>
</gene>
<keyword evidence="2" id="KW-1185">Reference proteome</keyword>
<dbReference type="AlphaFoldDB" id="S2E432"/>
<dbReference type="Proteomes" id="UP000014065">
    <property type="component" value="Unassembled WGS sequence"/>
</dbReference>